<dbReference type="STRING" id="4536.A0A0E0I8N1"/>
<dbReference type="Proteomes" id="UP000006591">
    <property type="component" value="Chromosome 8"/>
</dbReference>
<dbReference type="InterPro" id="IPR040339">
    <property type="entry name" value="At1g16860-like"/>
</dbReference>
<name>A0A0E0I8N1_ORYNI</name>
<reference evidence="1" key="2">
    <citation type="submission" date="2018-04" db="EMBL/GenBank/DDBJ databases">
        <title>OnivRS2 (Oryza nivara Reference Sequence Version 2).</title>
        <authorList>
            <person name="Zhang J."/>
            <person name="Kudrna D."/>
            <person name="Lee S."/>
            <person name="Talag J."/>
            <person name="Rajasekar S."/>
            <person name="Welchert J."/>
            <person name="Hsing Y.-I."/>
            <person name="Wing R.A."/>
        </authorList>
    </citation>
    <scope>NUCLEOTIDE SEQUENCE [LARGE SCALE GENOMIC DNA]</scope>
    <source>
        <strain evidence="1">SL10</strain>
    </source>
</reference>
<accession>A0A0E0I8N1</accession>
<evidence type="ECO:0000313" key="2">
    <source>
        <dbReference type="Proteomes" id="UP000006591"/>
    </source>
</evidence>
<evidence type="ECO:0000313" key="1">
    <source>
        <dbReference type="EnsemblPlants" id="ONIVA08G06940.1"/>
    </source>
</evidence>
<sequence>MGLGNGLTSDEPALNGEGDGRLKLKLAAPVVSSKTRKVLVVSDNVGDVLKNLTVVLLAYMHSQELGKKSSGPLSPVLPTTGLIISAYLLWTYEFIWWCDLFFSQTGCYKSECCYLWKFSPRVLISFSLDLPRALVRKGYGTRVTSYVDESVVTDINPDNKDIYIKEGSRVCIMGVVQRNDNVLMIVHPSEPISTGCQSASG</sequence>
<protein>
    <submittedName>
        <fullName evidence="1">Uncharacterized protein</fullName>
    </submittedName>
</protein>
<proteinExistence type="predicted"/>
<reference evidence="1" key="1">
    <citation type="submission" date="2015-04" db="UniProtKB">
        <authorList>
            <consortium name="EnsemblPlants"/>
        </authorList>
    </citation>
    <scope>IDENTIFICATION</scope>
    <source>
        <strain evidence="1">SL10</strain>
    </source>
</reference>
<dbReference type="PANTHER" id="PTHR33709">
    <property type="entry name" value="OSJNBA0035M09.9 PROTEIN"/>
    <property type="match status" value="1"/>
</dbReference>
<dbReference type="EnsemblPlants" id="ONIVA08G06940.1">
    <property type="protein sequence ID" value="ONIVA08G06940.1"/>
    <property type="gene ID" value="ONIVA08G06940"/>
</dbReference>
<dbReference type="HOGENOM" id="CLU_1520134_0_0_1"/>
<dbReference type="Gramene" id="ONIVA08G06940.1">
    <property type="protein sequence ID" value="ONIVA08G06940.1"/>
    <property type="gene ID" value="ONIVA08G06940"/>
</dbReference>
<organism evidence="1">
    <name type="scientific">Oryza nivara</name>
    <name type="common">Indian wild rice</name>
    <name type="synonym">Oryza sativa f. spontanea</name>
    <dbReference type="NCBI Taxonomy" id="4536"/>
    <lineage>
        <taxon>Eukaryota</taxon>
        <taxon>Viridiplantae</taxon>
        <taxon>Streptophyta</taxon>
        <taxon>Embryophyta</taxon>
        <taxon>Tracheophyta</taxon>
        <taxon>Spermatophyta</taxon>
        <taxon>Magnoliopsida</taxon>
        <taxon>Liliopsida</taxon>
        <taxon>Poales</taxon>
        <taxon>Poaceae</taxon>
        <taxon>BOP clade</taxon>
        <taxon>Oryzoideae</taxon>
        <taxon>Oryzeae</taxon>
        <taxon>Oryzinae</taxon>
        <taxon>Oryza</taxon>
    </lineage>
</organism>
<dbReference type="AlphaFoldDB" id="A0A0E0I8N1"/>
<dbReference type="PANTHER" id="PTHR33709:SF4">
    <property type="entry name" value="OS08G0230200 PROTEIN"/>
    <property type="match status" value="1"/>
</dbReference>
<keyword evidence="2" id="KW-1185">Reference proteome</keyword>